<gene>
    <name evidence="7" type="ORF">BU26DRAFT_267768</name>
</gene>
<reference evidence="7" key="1">
    <citation type="journal article" date="2020" name="Stud. Mycol.">
        <title>101 Dothideomycetes genomes: a test case for predicting lifestyles and emergence of pathogens.</title>
        <authorList>
            <person name="Haridas S."/>
            <person name="Albert R."/>
            <person name="Binder M."/>
            <person name="Bloem J."/>
            <person name="Labutti K."/>
            <person name="Salamov A."/>
            <person name="Andreopoulos B."/>
            <person name="Baker S."/>
            <person name="Barry K."/>
            <person name="Bills G."/>
            <person name="Bluhm B."/>
            <person name="Cannon C."/>
            <person name="Castanera R."/>
            <person name="Culley D."/>
            <person name="Daum C."/>
            <person name="Ezra D."/>
            <person name="Gonzalez J."/>
            <person name="Henrissat B."/>
            <person name="Kuo A."/>
            <person name="Liang C."/>
            <person name="Lipzen A."/>
            <person name="Lutzoni F."/>
            <person name="Magnuson J."/>
            <person name="Mondo S."/>
            <person name="Nolan M."/>
            <person name="Ohm R."/>
            <person name="Pangilinan J."/>
            <person name="Park H.-J."/>
            <person name="Ramirez L."/>
            <person name="Alfaro M."/>
            <person name="Sun H."/>
            <person name="Tritt A."/>
            <person name="Yoshinaga Y."/>
            <person name="Zwiers L.-H."/>
            <person name="Turgeon B."/>
            <person name="Goodwin S."/>
            <person name="Spatafora J."/>
            <person name="Crous P."/>
            <person name="Grigoriev I."/>
        </authorList>
    </citation>
    <scope>NUCLEOTIDE SEQUENCE</scope>
    <source>
        <strain evidence="7">CBS 122368</strain>
    </source>
</reference>
<evidence type="ECO:0000256" key="3">
    <source>
        <dbReference type="ARBA" id="ARBA00022989"/>
    </source>
</evidence>
<keyword evidence="2 5" id="KW-0812">Transmembrane</keyword>
<sequence>MAVNWILPVRGLQVVLSLVVLGLMAYVANWWTTHWRQMSPVEVNFMVFAPVWSFIAACILTVVPMKSPSVTSSTVPKLGLIAYELFTMLCWFGGFIALAVFLHDRICFGTVCSVAKAGTAISAVSWLTWAVTFGFALWRLFRGERGGAMRAGEPKVEMHQGV</sequence>
<accession>A0A6A6IKN7</accession>
<dbReference type="PANTHER" id="PTHR37451:SF1">
    <property type="entry name" value="MARVEL DOMAIN-CONTAINING PROTEIN"/>
    <property type="match status" value="1"/>
</dbReference>
<keyword evidence="8" id="KW-1185">Reference proteome</keyword>
<feature type="transmembrane region" description="Helical" evidence="5">
    <location>
        <begin position="43"/>
        <end position="63"/>
    </location>
</feature>
<dbReference type="InterPro" id="IPR008253">
    <property type="entry name" value="Marvel"/>
</dbReference>
<dbReference type="EMBL" id="ML987193">
    <property type="protein sequence ID" value="KAF2250638.1"/>
    <property type="molecule type" value="Genomic_DNA"/>
</dbReference>
<organism evidence="7 8">
    <name type="scientific">Trematosphaeria pertusa</name>
    <dbReference type="NCBI Taxonomy" id="390896"/>
    <lineage>
        <taxon>Eukaryota</taxon>
        <taxon>Fungi</taxon>
        <taxon>Dikarya</taxon>
        <taxon>Ascomycota</taxon>
        <taxon>Pezizomycotina</taxon>
        <taxon>Dothideomycetes</taxon>
        <taxon>Pleosporomycetidae</taxon>
        <taxon>Pleosporales</taxon>
        <taxon>Massarineae</taxon>
        <taxon>Trematosphaeriaceae</taxon>
        <taxon>Trematosphaeria</taxon>
    </lineage>
</organism>
<dbReference type="PANTHER" id="PTHR37451">
    <property type="entry name" value="MARVEL DOMAIN"/>
    <property type="match status" value="1"/>
</dbReference>
<protein>
    <recommendedName>
        <fullName evidence="6">MARVEL domain-containing protein</fullName>
    </recommendedName>
</protein>
<dbReference type="RefSeq" id="XP_033685642.1">
    <property type="nucleotide sequence ID" value="XM_033821333.1"/>
</dbReference>
<evidence type="ECO:0000256" key="5">
    <source>
        <dbReference type="SAM" id="Phobius"/>
    </source>
</evidence>
<dbReference type="AlphaFoldDB" id="A0A6A6IKN7"/>
<evidence type="ECO:0000313" key="7">
    <source>
        <dbReference type="EMBL" id="KAF2250638.1"/>
    </source>
</evidence>
<feature type="domain" description="MARVEL" evidence="6">
    <location>
        <begin position="8"/>
        <end position="135"/>
    </location>
</feature>
<evidence type="ECO:0000313" key="8">
    <source>
        <dbReference type="Proteomes" id="UP000800094"/>
    </source>
</evidence>
<name>A0A6A6IKN7_9PLEO</name>
<feature type="transmembrane region" description="Helical" evidence="5">
    <location>
        <begin position="12"/>
        <end position="31"/>
    </location>
</feature>
<comment type="subcellular location">
    <subcellularLocation>
        <location evidence="1">Membrane</location>
        <topology evidence="1">Multi-pass membrane protein</topology>
    </subcellularLocation>
</comment>
<feature type="transmembrane region" description="Helical" evidence="5">
    <location>
        <begin position="123"/>
        <end position="141"/>
    </location>
</feature>
<dbReference type="Pfam" id="PF01284">
    <property type="entry name" value="MARVEL"/>
    <property type="match status" value="1"/>
</dbReference>
<keyword evidence="3 5" id="KW-1133">Transmembrane helix</keyword>
<evidence type="ECO:0000256" key="1">
    <source>
        <dbReference type="ARBA" id="ARBA00004141"/>
    </source>
</evidence>
<feature type="transmembrane region" description="Helical" evidence="5">
    <location>
        <begin position="83"/>
        <end position="103"/>
    </location>
</feature>
<dbReference type="Proteomes" id="UP000800094">
    <property type="component" value="Unassembled WGS sequence"/>
</dbReference>
<evidence type="ECO:0000256" key="4">
    <source>
        <dbReference type="ARBA" id="ARBA00023136"/>
    </source>
</evidence>
<proteinExistence type="predicted"/>
<dbReference type="GO" id="GO:0016020">
    <property type="term" value="C:membrane"/>
    <property type="evidence" value="ECO:0007669"/>
    <property type="project" value="UniProtKB-SubCell"/>
</dbReference>
<evidence type="ECO:0000259" key="6">
    <source>
        <dbReference type="Pfam" id="PF01284"/>
    </source>
</evidence>
<evidence type="ECO:0000256" key="2">
    <source>
        <dbReference type="ARBA" id="ARBA00022692"/>
    </source>
</evidence>
<keyword evidence="4 5" id="KW-0472">Membrane</keyword>
<dbReference type="OrthoDB" id="2117453at2759"/>
<dbReference type="GeneID" id="54574663"/>